<dbReference type="AlphaFoldDB" id="A0A7H1MLL8"/>
<proteinExistence type="predicted"/>
<sequence>MVNNIFKMKESVRVGALLAATTGFIDSYTFAFHDGRFASFQSGNMLQFAVNIAHGNFKHSLIFIWPALAFVFGVMLNQVVKRIRYVNKAQWEEFSILFEMLGITIAAILEILHAPSVLNLSILALSMAFQSDTFTKLHGDAYATTMFTGNLKRFGATLASYGLNHQKSELMKARNIGVVILSFIIGVVLATFIGIKLNGWSLFIPVLSLGLTWFIITADRQN</sequence>
<dbReference type="PANTHER" id="PTHR37314">
    <property type="entry name" value="SLR0142 PROTEIN"/>
    <property type="match status" value="1"/>
</dbReference>
<evidence type="ECO:0000313" key="1">
    <source>
        <dbReference type="EMBL" id="QNT64354.1"/>
    </source>
</evidence>
<gene>
    <name evidence="1" type="ORF">FY536_03230</name>
</gene>
<evidence type="ECO:0000313" key="2">
    <source>
        <dbReference type="Proteomes" id="UP000516446"/>
    </source>
</evidence>
<reference evidence="1 2" key="1">
    <citation type="submission" date="2019-08" db="EMBL/GenBank/DDBJ databases">
        <authorList>
            <person name="Chang H.C."/>
            <person name="Mun S.Y."/>
        </authorList>
    </citation>
    <scope>NUCLEOTIDE SEQUENCE [LARGE SCALE GENOMIC DNA]</scope>
    <source>
        <strain evidence="1 2">SK</strain>
    </source>
</reference>
<dbReference type="EMBL" id="CP043431">
    <property type="protein sequence ID" value="QNT64354.1"/>
    <property type="molecule type" value="Genomic_DNA"/>
</dbReference>
<dbReference type="PANTHER" id="PTHR37314:SF4">
    <property type="entry name" value="UPF0700 TRANSMEMBRANE PROTEIN YOAK"/>
    <property type="match status" value="1"/>
</dbReference>
<keyword evidence="2" id="KW-1185">Reference proteome</keyword>
<dbReference type="Pfam" id="PF06912">
    <property type="entry name" value="DUF1275"/>
    <property type="match status" value="1"/>
</dbReference>
<name>A0A7H1MLL8_9LACO</name>
<dbReference type="RefSeq" id="WP_155279803.1">
    <property type="nucleotide sequence ID" value="NZ_CP043431.1"/>
</dbReference>
<accession>A0A7H1MLL8</accession>
<protein>
    <submittedName>
        <fullName evidence="1">DUF1275 domain-containing protein</fullName>
    </submittedName>
</protein>
<dbReference type="InterPro" id="IPR010699">
    <property type="entry name" value="DUF1275"/>
</dbReference>
<organism evidence="1 2">
    <name type="scientific">Weissella koreensis</name>
    <dbReference type="NCBI Taxonomy" id="165096"/>
    <lineage>
        <taxon>Bacteria</taxon>
        <taxon>Bacillati</taxon>
        <taxon>Bacillota</taxon>
        <taxon>Bacilli</taxon>
        <taxon>Lactobacillales</taxon>
        <taxon>Lactobacillaceae</taxon>
        <taxon>Weissella</taxon>
    </lineage>
</organism>
<dbReference type="Proteomes" id="UP000516446">
    <property type="component" value="Chromosome"/>
</dbReference>